<keyword evidence="2" id="KW-1185">Reference proteome</keyword>
<accession>A0ABT4D6N3</accession>
<organism evidence="1 2">
    <name type="scientific">Clostridium brassicae</name>
    <dbReference type="NCBI Taxonomy" id="2999072"/>
    <lineage>
        <taxon>Bacteria</taxon>
        <taxon>Bacillati</taxon>
        <taxon>Bacillota</taxon>
        <taxon>Clostridia</taxon>
        <taxon>Eubacteriales</taxon>
        <taxon>Clostridiaceae</taxon>
        <taxon>Clostridium</taxon>
    </lineage>
</organism>
<sequence length="240" mass="27640">MELTPVQLTIWDIKVVEKPKTIINKITPKENEKSMKPLELTELQQKFLDKNRIMENENLYRLIKYCGGGLGIELATPGGYKTIYVNKEGKKEFTKDKKLPVLPMDRILFYREDLQPNSLQEEKLQKLKTKYFAAKEISRKGDENIILELQDKVISINSIGWVLEFNNVQAAYGDDEVIKEERQALQDIKIGDIIETTCGKEVIAAKVYSVYNFGSTLNIIWDKKHTAIPRFAVKKIIKCA</sequence>
<comment type="caution">
    <text evidence="1">The sequence shown here is derived from an EMBL/GenBank/DDBJ whole genome shotgun (WGS) entry which is preliminary data.</text>
</comment>
<name>A0ABT4D6N3_9CLOT</name>
<protein>
    <submittedName>
        <fullName evidence="1">Uncharacterized protein</fullName>
    </submittedName>
</protein>
<evidence type="ECO:0000313" key="2">
    <source>
        <dbReference type="Proteomes" id="UP001144612"/>
    </source>
</evidence>
<dbReference type="Proteomes" id="UP001144612">
    <property type="component" value="Unassembled WGS sequence"/>
</dbReference>
<dbReference type="EMBL" id="JAPQFJ010000003">
    <property type="protein sequence ID" value="MCY6957942.1"/>
    <property type="molecule type" value="Genomic_DNA"/>
</dbReference>
<proteinExistence type="predicted"/>
<evidence type="ECO:0000313" key="1">
    <source>
        <dbReference type="EMBL" id="MCY6957942.1"/>
    </source>
</evidence>
<gene>
    <name evidence="1" type="ORF">OW729_04905</name>
</gene>
<dbReference type="RefSeq" id="WP_268060341.1">
    <property type="nucleotide sequence ID" value="NZ_JAPQFJ010000003.1"/>
</dbReference>
<reference evidence="1" key="1">
    <citation type="submission" date="2022-12" db="EMBL/GenBank/DDBJ databases">
        <title>Clostridium sp. nov., isolated from industrial wastewater.</title>
        <authorList>
            <person name="Jiayan W."/>
        </authorList>
    </citation>
    <scope>NUCLEOTIDE SEQUENCE</scope>
    <source>
        <strain evidence="1">ZC22-4</strain>
    </source>
</reference>